<feature type="domain" description="Cyclic nucleotide-binding" evidence="4">
    <location>
        <begin position="12"/>
        <end position="132"/>
    </location>
</feature>
<dbReference type="OrthoDB" id="61017at2"/>
<evidence type="ECO:0000259" key="4">
    <source>
        <dbReference type="PROSITE" id="PS50042"/>
    </source>
</evidence>
<organism evidence="5 6">
    <name type="scientific">Deinococcus maricopensis (strain DSM 21211 / LMG 22137 / NRRL B-23946 / LB-34)</name>
    <dbReference type="NCBI Taxonomy" id="709986"/>
    <lineage>
        <taxon>Bacteria</taxon>
        <taxon>Thermotogati</taxon>
        <taxon>Deinococcota</taxon>
        <taxon>Deinococci</taxon>
        <taxon>Deinococcales</taxon>
        <taxon>Deinococcaceae</taxon>
        <taxon>Deinococcus</taxon>
    </lineage>
</organism>
<reference evidence="5 6" key="1">
    <citation type="journal article" date="2011" name="Stand. Genomic Sci.">
        <title>Complete genome sequence of Deinococcus maricopensis type strain (LB-34).</title>
        <authorList>
            <person name="Pukall R."/>
            <person name="Zeytun A."/>
            <person name="Lucas S."/>
            <person name="Lapidus A."/>
            <person name="Hammon N."/>
            <person name="Deshpande S."/>
            <person name="Nolan M."/>
            <person name="Cheng J.F."/>
            <person name="Pitluck S."/>
            <person name="Liolios K."/>
            <person name="Pagani I."/>
            <person name="Mikhailova N."/>
            <person name="Ivanova N."/>
            <person name="Mavromatis K."/>
            <person name="Pati A."/>
            <person name="Tapia R."/>
            <person name="Han C."/>
            <person name="Goodwin L."/>
            <person name="Chen A."/>
            <person name="Palaniappan K."/>
            <person name="Land M."/>
            <person name="Hauser L."/>
            <person name="Chang Y.J."/>
            <person name="Jeffries C.D."/>
            <person name="Brambilla E.M."/>
            <person name="Rohde M."/>
            <person name="Goker M."/>
            <person name="Detter J.C."/>
            <person name="Woyke T."/>
            <person name="Bristow J."/>
            <person name="Eisen J.A."/>
            <person name="Markowitz V."/>
            <person name="Hugenholtz P."/>
            <person name="Kyrpides N.C."/>
            <person name="Klenk H.P."/>
        </authorList>
    </citation>
    <scope>NUCLEOTIDE SEQUENCE [LARGE SCALE GENOMIC DNA]</scope>
    <source>
        <strain evidence="6">DSM 21211 / LMG 22137 / NRRL B-23946 / LB-34</strain>
    </source>
</reference>
<dbReference type="PANTHER" id="PTHR24567">
    <property type="entry name" value="CRP FAMILY TRANSCRIPTIONAL REGULATORY PROTEIN"/>
    <property type="match status" value="1"/>
</dbReference>
<dbReference type="AlphaFoldDB" id="E8U8M9"/>
<protein>
    <submittedName>
        <fullName evidence="5">Transcriptional regulator, Crp/Fnr family</fullName>
    </submittedName>
</protein>
<dbReference type="eggNOG" id="COG0664">
    <property type="taxonomic scope" value="Bacteria"/>
</dbReference>
<dbReference type="HOGENOM" id="CLU_075053_3_5_0"/>
<dbReference type="Pfam" id="PF13545">
    <property type="entry name" value="HTH_Crp_2"/>
    <property type="match status" value="1"/>
</dbReference>
<dbReference type="STRING" id="709986.Deima_1769"/>
<dbReference type="PANTHER" id="PTHR24567:SF74">
    <property type="entry name" value="HTH-TYPE TRANSCRIPTIONAL REGULATOR ARCR"/>
    <property type="match status" value="1"/>
</dbReference>
<dbReference type="SMART" id="SM00100">
    <property type="entry name" value="cNMP"/>
    <property type="match status" value="1"/>
</dbReference>
<dbReference type="PRINTS" id="PR00034">
    <property type="entry name" value="HTHCRP"/>
</dbReference>
<dbReference type="PROSITE" id="PS50042">
    <property type="entry name" value="CNMP_BINDING_3"/>
    <property type="match status" value="1"/>
</dbReference>
<dbReference type="Gene3D" id="2.60.120.10">
    <property type="entry name" value="Jelly Rolls"/>
    <property type="match status" value="1"/>
</dbReference>
<evidence type="ECO:0000313" key="5">
    <source>
        <dbReference type="EMBL" id="ADV67418.1"/>
    </source>
</evidence>
<evidence type="ECO:0000256" key="3">
    <source>
        <dbReference type="ARBA" id="ARBA00023163"/>
    </source>
</evidence>
<sequence>MSRRDDLLRSPLFKDLPADAISMVERAVTERRYEAGETLLSQEAQGEALHIITSGVVRVSRVSVGGRERVLGYLYAPAVVGEIAVLVTSERVASVVAIEPVRALMLYREHFVQVMRRYPEVLWNLARVLAERVTQINDELIALGVNTEAAMSYALLTLYRQRLAAGVKDPAFLPLTQGDLMARLSSSRETISRVLRKLEEERLVKVVTLSSRAKSGDDDEGGRATGIQLLDEEGLEALVFGLDRTQ</sequence>
<dbReference type="InterPro" id="IPR018490">
    <property type="entry name" value="cNMP-bd_dom_sf"/>
</dbReference>
<dbReference type="EMBL" id="CP002454">
    <property type="protein sequence ID" value="ADV67418.1"/>
    <property type="molecule type" value="Genomic_DNA"/>
</dbReference>
<dbReference type="InterPro" id="IPR036388">
    <property type="entry name" value="WH-like_DNA-bd_sf"/>
</dbReference>
<keyword evidence="6" id="KW-1185">Reference proteome</keyword>
<dbReference type="InterPro" id="IPR014710">
    <property type="entry name" value="RmlC-like_jellyroll"/>
</dbReference>
<accession>E8U8M9</accession>
<keyword evidence="1" id="KW-0805">Transcription regulation</keyword>
<dbReference type="InterPro" id="IPR012318">
    <property type="entry name" value="HTH_CRP"/>
</dbReference>
<reference evidence="6" key="2">
    <citation type="submission" date="2011-01" db="EMBL/GenBank/DDBJ databases">
        <title>The complete genome of Deinococcus maricopensis DSM 21211.</title>
        <authorList>
            <consortium name="US DOE Joint Genome Institute (JGI-PGF)"/>
            <person name="Lucas S."/>
            <person name="Copeland A."/>
            <person name="Lapidus A."/>
            <person name="Goodwin L."/>
            <person name="Pitluck S."/>
            <person name="Kyrpides N."/>
            <person name="Mavromatis K."/>
            <person name="Pagani I."/>
            <person name="Ivanova N."/>
            <person name="Ovchinnikova G."/>
            <person name="Zeytun A."/>
            <person name="Detter J.C."/>
            <person name="Han C."/>
            <person name="Land M."/>
            <person name="Hauser L."/>
            <person name="Markowitz V."/>
            <person name="Cheng J.-F."/>
            <person name="Hugenholtz P."/>
            <person name="Woyke T."/>
            <person name="Wu D."/>
            <person name="Pukall R."/>
            <person name="Gehrich-Schroeter G."/>
            <person name="Brambilla E."/>
            <person name="Klenk H.-P."/>
            <person name="Eisen J.A."/>
        </authorList>
    </citation>
    <scope>NUCLEOTIDE SEQUENCE [LARGE SCALE GENOMIC DNA]</scope>
    <source>
        <strain evidence="6">DSM 21211 / LMG 22137 / NRRL B-23946 / LB-34</strain>
    </source>
</reference>
<name>E8U8M9_DEIML</name>
<dbReference type="InterPro" id="IPR036390">
    <property type="entry name" value="WH_DNA-bd_sf"/>
</dbReference>
<dbReference type="Gene3D" id="1.10.10.10">
    <property type="entry name" value="Winged helix-like DNA-binding domain superfamily/Winged helix DNA-binding domain"/>
    <property type="match status" value="1"/>
</dbReference>
<dbReference type="SUPFAM" id="SSF46785">
    <property type="entry name" value="Winged helix' DNA-binding domain"/>
    <property type="match status" value="1"/>
</dbReference>
<evidence type="ECO:0000256" key="1">
    <source>
        <dbReference type="ARBA" id="ARBA00023015"/>
    </source>
</evidence>
<dbReference type="GO" id="GO:0003700">
    <property type="term" value="F:DNA-binding transcription factor activity"/>
    <property type="evidence" value="ECO:0007669"/>
    <property type="project" value="TreeGrafter"/>
</dbReference>
<evidence type="ECO:0000256" key="2">
    <source>
        <dbReference type="ARBA" id="ARBA00023125"/>
    </source>
</evidence>
<proteinExistence type="predicted"/>
<dbReference type="GO" id="GO:0003677">
    <property type="term" value="F:DNA binding"/>
    <property type="evidence" value="ECO:0007669"/>
    <property type="project" value="UniProtKB-KW"/>
</dbReference>
<dbReference type="CDD" id="cd00038">
    <property type="entry name" value="CAP_ED"/>
    <property type="match status" value="1"/>
</dbReference>
<dbReference type="Proteomes" id="UP000008635">
    <property type="component" value="Chromosome"/>
</dbReference>
<dbReference type="KEGG" id="dmr:Deima_1769"/>
<dbReference type="RefSeq" id="WP_013556923.1">
    <property type="nucleotide sequence ID" value="NC_014958.1"/>
</dbReference>
<keyword evidence="3" id="KW-0804">Transcription</keyword>
<evidence type="ECO:0000313" key="6">
    <source>
        <dbReference type="Proteomes" id="UP000008635"/>
    </source>
</evidence>
<keyword evidence="2" id="KW-0238">DNA-binding</keyword>
<dbReference type="InterPro" id="IPR050397">
    <property type="entry name" value="Env_Response_Regulators"/>
</dbReference>
<dbReference type="InterPro" id="IPR000595">
    <property type="entry name" value="cNMP-bd_dom"/>
</dbReference>
<dbReference type="SUPFAM" id="SSF51206">
    <property type="entry name" value="cAMP-binding domain-like"/>
    <property type="match status" value="1"/>
</dbReference>
<gene>
    <name evidence="5" type="ordered locus">Deima_1769</name>
</gene>
<dbReference type="GO" id="GO:0005829">
    <property type="term" value="C:cytosol"/>
    <property type="evidence" value="ECO:0007669"/>
    <property type="project" value="TreeGrafter"/>
</dbReference>
<dbReference type="Pfam" id="PF00027">
    <property type="entry name" value="cNMP_binding"/>
    <property type="match status" value="1"/>
</dbReference>